<feature type="signal peptide" evidence="6">
    <location>
        <begin position="1"/>
        <end position="28"/>
    </location>
</feature>
<keyword evidence="5" id="KW-1015">Disulfide bond</keyword>
<dbReference type="Pfam" id="PF18487">
    <property type="entry name" value="TSR"/>
    <property type="match status" value="1"/>
</dbReference>
<dbReference type="PROSITE" id="PS50092">
    <property type="entry name" value="TSP1"/>
    <property type="match status" value="6"/>
</dbReference>
<dbReference type="PANTHER" id="PTHR22906">
    <property type="entry name" value="PROPERDIN"/>
    <property type="match status" value="1"/>
</dbReference>
<dbReference type="Gene3D" id="2.20.100.10">
    <property type="entry name" value="Thrombospondin type-1 (TSP1) repeat"/>
    <property type="match status" value="6"/>
</dbReference>
<name>A0A6P9DCF9_PANGU</name>
<dbReference type="OrthoDB" id="446173at2759"/>
<dbReference type="InterPro" id="IPR036383">
    <property type="entry name" value="TSP1_rpt_sf"/>
</dbReference>
<gene>
    <name evidence="8" type="primary">CFP</name>
</gene>
<dbReference type="SMART" id="SM00209">
    <property type="entry name" value="TSP1"/>
    <property type="match status" value="6"/>
</dbReference>
<comment type="subcellular location">
    <subcellularLocation>
        <location evidence="1">Secreted</location>
    </subcellularLocation>
</comment>
<evidence type="ECO:0000256" key="4">
    <source>
        <dbReference type="ARBA" id="ARBA00022737"/>
    </source>
</evidence>
<evidence type="ECO:0000256" key="5">
    <source>
        <dbReference type="ARBA" id="ARBA00023157"/>
    </source>
</evidence>
<dbReference type="InterPro" id="IPR052065">
    <property type="entry name" value="Compl_asym_regulator"/>
</dbReference>
<dbReference type="FunFam" id="2.20.100.10:FF:000001">
    <property type="entry name" value="semaphorin-5A isoform X1"/>
    <property type="match status" value="2"/>
</dbReference>
<reference evidence="8" key="1">
    <citation type="submission" date="2025-08" db="UniProtKB">
        <authorList>
            <consortium name="RefSeq"/>
        </authorList>
    </citation>
    <scope>IDENTIFICATION</scope>
    <source>
        <tissue evidence="8">Blood</tissue>
    </source>
</reference>
<dbReference type="CTD" id="5199"/>
<dbReference type="Proteomes" id="UP001652622">
    <property type="component" value="Unplaced"/>
</dbReference>
<dbReference type="InterPro" id="IPR049536">
    <property type="entry name" value="CFP_TSR-0"/>
</dbReference>
<dbReference type="KEGG" id="pgut:117675394"/>
<dbReference type="GeneID" id="117675394"/>
<dbReference type="PRINTS" id="PR01705">
    <property type="entry name" value="TSP1REPEAT"/>
</dbReference>
<dbReference type="InterPro" id="IPR000884">
    <property type="entry name" value="TSP1_rpt"/>
</dbReference>
<feature type="chain" id="PRO_5028447706" evidence="6">
    <location>
        <begin position="29"/>
        <end position="463"/>
    </location>
</feature>
<keyword evidence="3 6" id="KW-0732">Signal</keyword>
<keyword evidence="4" id="KW-0677">Repeat</keyword>
<dbReference type="Pfam" id="PF00090">
    <property type="entry name" value="TSP_1"/>
    <property type="match status" value="5"/>
</dbReference>
<keyword evidence="2" id="KW-0964">Secreted</keyword>
<dbReference type="OMA" id="CQACRSP"/>
<dbReference type="PANTHER" id="PTHR22906:SF43">
    <property type="entry name" value="PROPERDIN"/>
    <property type="match status" value="1"/>
</dbReference>
<evidence type="ECO:0000313" key="7">
    <source>
        <dbReference type="Proteomes" id="UP001652622"/>
    </source>
</evidence>
<protein>
    <submittedName>
        <fullName evidence="8">Properdin</fullName>
    </submittedName>
</protein>
<dbReference type="InParanoid" id="A0A6P9DCF9"/>
<accession>A0A6P9DCF9</accession>
<sequence>METLWQKSMQFLVIVCWLFVSLESPAEAENILCYKTFDAVSGTCSNLLGGGVSQEDCCLNHEYGFQGTEHGPCQSCREAEWGEWTSWSSCSVSCTEGVQRRRRICYGYHGEACPPGTQKWEMKSCLLKECCPVMGGWSEWSAWKPCSVTCQTGTQLRERTCTNPNPVCGGTCTGVGKETRPCDTNQICPTHGNWGSWGPWQHCSHNCVVEGSASQPQQQRSRLCNNPPPSFSPPGRPCPGASRESQSCTGLPFCPRDGNWGNWKPSQPCSVTCGVGQVLQKRLCDNPSPKHGGKPCLGEDIRRQPCTIKVPCPVDGHWAEWSPWKNCSRYQVDITIECEEIPASQIRNRKCVGRRNGGKPCVGLGRESRTCYNFQGCSVPGAWTVWSPWGLCEPACGPEPIRSRKRVCEPIYPNYPKTMVGEDGKEKNISFWGIPKPQCKRLDGQDLEVVEETRCQNVPPCED</sequence>
<proteinExistence type="predicted"/>
<keyword evidence="7" id="KW-1185">Reference proteome</keyword>
<dbReference type="RefSeq" id="XP_034289861.1">
    <property type="nucleotide sequence ID" value="XM_034433970.2"/>
</dbReference>
<evidence type="ECO:0000313" key="8">
    <source>
        <dbReference type="RefSeq" id="XP_034289861.1"/>
    </source>
</evidence>
<evidence type="ECO:0000256" key="1">
    <source>
        <dbReference type="ARBA" id="ARBA00004613"/>
    </source>
</evidence>
<evidence type="ECO:0000256" key="2">
    <source>
        <dbReference type="ARBA" id="ARBA00022525"/>
    </source>
</evidence>
<dbReference type="SUPFAM" id="SSF82895">
    <property type="entry name" value="TSP-1 type 1 repeat"/>
    <property type="match status" value="6"/>
</dbReference>
<dbReference type="AlphaFoldDB" id="A0A6P9DCF9"/>
<evidence type="ECO:0000256" key="3">
    <source>
        <dbReference type="ARBA" id="ARBA00022729"/>
    </source>
</evidence>
<dbReference type="InterPro" id="IPR054019">
    <property type="entry name" value="CFP_TSR_C"/>
</dbReference>
<evidence type="ECO:0000256" key="6">
    <source>
        <dbReference type="SAM" id="SignalP"/>
    </source>
</evidence>
<organism evidence="7 8">
    <name type="scientific">Pantherophis guttatus</name>
    <name type="common">Corn snake</name>
    <name type="synonym">Elaphe guttata</name>
    <dbReference type="NCBI Taxonomy" id="94885"/>
    <lineage>
        <taxon>Eukaryota</taxon>
        <taxon>Metazoa</taxon>
        <taxon>Chordata</taxon>
        <taxon>Craniata</taxon>
        <taxon>Vertebrata</taxon>
        <taxon>Euteleostomi</taxon>
        <taxon>Lepidosauria</taxon>
        <taxon>Squamata</taxon>
        <taxon>Bifurcata</taxon>
        <taxon>Unidentata</taxon>
        <taxon>Episquamata</taxon>
        <taxon>Toxicofera</taxon>
        <taxon>Serpentes</taxon>
        <taxon>Colubroidea</taxon>
        <taxon>Colubridae</taxon>
        <taxon>Colubrinae</taxon>
        <taxon>Pantherophis</taxon>
    </lineage>
</organism>
<dbReference type="Pfam" id="PF22195">
    <property type="entry name" value="TSP1_CFP_C"/>
    <property type="match status" value="1"/>
</dbReference>